<sequence length="64" mass="6753">MSASFGTTATNNTSWAGAIPEAKGLYNPDFEKDGCGVGFMVQINGIASHNSLKDGKTVLCIMRQ</sequence>
<evidence type="ECO:0000313" key="1">
    <source>
        <dbReference type="EMBL" id="KAK9761300.1"/>
    </source>
</evidence>
<proteinExistence type="predicted"/>
<dbReference type="EC" id="1.4.1.1" evidence="1"/>
<comment type="caution">
    <text evidence="1">The sequence shown here is derived from an EMBL/GenBank/DDBJ whole genome shotgun (WGS) entry which is preliminary data.</text>
</comment>
<keyword evidence="1" id="KW-0560">Oxidoreductase</keyword>
<dbReference type="EMBL" id="JASJQH010001452">
    <property type="protein sequence ID" value="KAK9761300.1"/>
    <property type="molecule type" value="Genomic_DNA"/>
</dbReference>
<organism evidence="1 2">
    <name type="scientific">Basidiobolus ranarum</name>
    <dbReference type="NCBI Taxonomy" id="34480"/>
    <lineage>
        <taxon>Eukaryota</taxon>
        <taxon>Fungi</taxon>
        <taxon>Fungi incertae sedis</taxon>
        <taxon>Zoopagomycota</taxon>
        <taxon>Entomophthoromycotina</taxon>
        <taxon>Basidiobolomycetes</taxon>
        <taxon>Basidiobolales</taxon>
        <taxon>Basidiobolaceae</taxon>
        <taxon>Basidiobolus</taxon>
    </lineage>
</organism>
<accession>A0ABR2WIG1</accession>
<keyword evidence="2" id="KW-1185">Reference proteome</keyword>
<gene>
    <name evidence="1" type="primary">GLT1_3</name>
    <name evidence="1" type="ORF">K7432_013904</name>
</gene>
<dbReference type="Proteomes" id="UP001479436">
    <property type="component" value="Unassembled WGS sequence"/>
</dbReference>
<name>A0ABR2WIG1_9FUNG</name>
<protein>
    <submittedName>
        <fullName evidence="1">Glutamate synthase [NADH]</fullName>
        <ecNumber evidence="1">1.4.1.1</ecNumber>
    </submittedName>
</protein>
<dbReference type="GO" id="GO:0000286">
    <property type="term" value="F:alanine dehydrogenase activity"/>
    <property type="evidence" value="ECO:0007669"/>
    <property type="project" value="UniProtKB-EC"/>
</dbReference>
<reference evidence="1 2" key="1">
    <citation type="submission" date="2023-04" db="EMBL/GenBank/DDBJ databases">
        <title>Genome of Basidiobolus ranarum AG-B5.</title>
        <authorList>
            <person name="Stajich J.E."/>
            <person name="Carter-House D."/>
            <person name="Gryganskyi A."/>
        </authorList>
    </citation>
    <scope>NUCLEOTIDE SEQUENCE [LARGE SCALE GENOMIC DNA]</scope>
    <source>
        <strain evidence="1 2">AG-B5</strain>
    </source>
</reference>
<evidence type="ECO:0000313" key="2">
    <source>
        <dbReference type="Proteomes" id="UP001479436"/>
    </source>
</evidence>